<name>A0A8B2NUZ2_9HYPH</name>
<dbReference type="PANTHER" id="PTHR33778">
    <property type="entry name" value="PROTEIN MGTC"/>
    <property type="match status" value="1"/>
</dbReference>
<feature type="transmembrane region" description="Helical" evidence="7">
    <location>
        <begin position="50"/>
        <end position="72"/>
    </location>
</feature>
<dbReference type="PANTHER" id="PTHR33778:SF1">
    <property type="entry name" value="MAGNESIUM TRANSPORTER YHID-RELATED"/>
    <property type="match status" value="1"/>
</dbReference>
<dbReference type="InterPro" id="IPR049177">
    <property type="entry name" value="MgtC_SapB_SrpB_YhiD_N"/>
</dbReference>
<dbReference type="EMBL" id="QHHQ01000001">
    <property type="protein sequence ID" value="RAI03163.1"/>
    <property type="molecule type" value="Genomic_DNA"/>
</dbReference>
<accession>A0A8B2NUZ2</accession>
<feature type="transmembrane region" description="Helical" evidence="7">
    <location>
        <begin position="134"/>
        <end position="153"/>
    </location>
</feature>
<evidence type="ECO:0000256" key="2">
    <source>
        <dbReference type="ARBA" id="ARBA00009298"/>
    </source>
</evidence>
<keyword evidence="5 7" id="KW-1133">Transmembrane helix</keyword>
<sequence length="170" mass="17370">MDALSDILATEFGHVPGPGAVVIVLRIVGAAVLCGAIGMEREVSAHPAGLRTNMLVGIASATFAVIALGLIADVKGDDMRFDPLRLIEAVTSGVAFLAAGLIVLTRGHVRGLTTGASVWLSAAVGLAVGVGQWLLAVVVTGVGLVVLIAVARLERGLGLSGKKHRDDRHE</sequence>
<organism evidence="9 10">
    <name type="scientific">Acuticoccus sediminis</name>
    <dbReference type="NCBI Taxonomy" id="2184697"/>
    <lineage>
        <taxon>Bacteria</taxon>
        <taxon>Pseudomonadati</taxon>
        <taxon>Pseudomonadota</taxon>
        <taxon>Alphaproteobacteria</taxon>
        <taxon>Hyphomicrobiales</taxon>
        <taxon>Amorphaceae</taxon>
        <taxon>Acuticoccus</taxon>
    </lineage>
</organism>
<evidence type="ECO:0000313" key="10">
    <source>
        <dbReference type="Proteomes" id="UP000249590"/>
    </source>
</evidence>
<proteinExistence type="inferred from homology"/>
<protein>
    <recommendedName>
        <fullName evidence="7">Protein MgtC</fullName>
    </recommendedName>
</protein>
<keyword evidence="4 7" id="KW-0812">Transmembrane</keyword>
<evidence type="ECO:0000256" key="6">
    <source>
        <dbReference type="ARBA" id="ARBA00023136"/>
    </source>
</evidence>
<comment type="subcellular location">
    <subcellularLocation>
        <location evidence="7">Cell inner membrane</location>
        <topology evidence="7">Multi-pass membrane protein</topology>
    </subcellularLocation>
    <subcellularLocation>
        <location evidence="1">Cell membrane</location>
        <topology evidence="1">Multi-pass membrane protein</topology>
    </subcellularLocation>
</comment>
<dbReference type="Proteomes" id="UP000249590">
    <property type="component" value="Unassembled WGS sequence"/>
</dbReference>
<evidence type="ECO:0000259" key="8">
    <source>
        <dbReference type="Pfam" id="PF02308"/>
    </source>
</evidence>
<evidence type="ECO:0000256" key="3">
    <source>
        <dbReference type="ARBA" id="ARBA00022475"/>
    </source>
</evidence>
<comment type="similarity">
    <text evidence="2 7">Belongs to the MgtC/SapB family.</text>
</comment>
<keyword evidence="6 7" id="KW-0472">Membrane</keyword>
<evidence type="ECO:0000256" key="5">
    <source>
        <dbReference type="ARBA" id="ARBA00022989"/>
    </source>
</evidence>
<evidence type="ECO:0000256" key="7">
    <source>
        <dbReference type="RuleBase" id="RU365041"/>
    </source>
</evidence>
<dbReference type="AlphaFoldDB" id="A0A8B2NUZ2"/>
<dbReference type="OrthoDB" id="9811198at2"/>
<feature type="transmembrane region" description="Helical" evidence="7">
    <location>
        <begin position="84"/>
        <end position="104"/>
    </location>
</feature>
<evidence type="ECO:0000256" key="4">
    <source>
        <dbReference type="ARBA" id="ARBA00022692"/>
    </source>
</evidence>
<keyword evidence="10" id="KW-1185">Reference proteome</keyword>
<keyword evidence="3" id="KW-1003">Cell membrane</keyword>
<keyword evidence="7" id="KW-0997">Cell inner membrane</keyword>
<dbReference type="PRINTS" id="PR01837">
    <property type="entry name" value="MGTCSAPBPROT"/>
</dbReference>
<dbReference type="InterPro" id="IPR003416">
    <property type="entry name" value="MgtC/SapB/SrpB/YhiD_fam"/>
</dbReference>
<dbReference type="RefSeq" id="WP_111341615.1">
    <property type="nucleotide sequence ID" value="NZ_JAIWKD010000001.1"/>
</dbReference>
<comment type="caution">
    <text evidence="9">The sequence shown here is derived from an EMBL/GenBank/DDBJ whole genome shotgun (WGS) entry which is preliminary data.</text>
</comment>
<dbReference type="Pfam" id="PF02308">
    <property type="entry name" value="MgtC"/>
    <property type="match status" value="1"/>
</dbReference>
<evidence type="ECO:0000256" key="1">
    <source>
        <dbReference type="ARBA" id="ARBA00004651"/>
    </source>
</evidence>
<reference evidence="9 10" key="1">
    <citation type="submission" date="2018-05" db="EMBL/GenBank/DDBJ databases">
        <title>Acuticoccus sediminis sp. nov., isolated from deep-sea sediment of Indian Ocean.</title>
        <authorList>
            <person name="Liu X."/>
            <person name="Lai Q."/>
            <person name="Du Y."/>
            <person name="Sun F."/>
            <person name="Zhang X."/>
            <person name="Wang S."/>
            <person name="Shao Z."/>
        </authorList>
    </citation>
    <scope>NUCLEOTIDE SEQUENCE [LARGE SCALE GENOMIC DNA]</scope>
    <source>
        <strain evidence="9 10">PTG4-2</strain>
    </source>
</reference>
<dbReference type="GO" id="GO:0005886">
    <property type="term" value="C:plasma membrane"/>
    <property type="evidence" value="ECO:0007669"/>
    <property type="project" value="UniProtKB-SubCell"/>
</dbReference>
<feature type="domain" description="MgtC/SapB/SrpB/YhiD N-terminal" evidence="8">
    <location>
        <begin position="29"/>
        <end position="155"/>
    </location>
</feature>
<gene>
    <name evidence="9" type="ORF">DLJ53_01145</name>
</gene>
<feature type="transmembrane region" description="Helical" evidence="7">
    <location>
        <begin position="20"/>
        <end position="38"/>
    </location>
</feature>
<evidence type="ECO:0000313" key="9">
    <source>
        <dbReference type="EMBL" id="RAI03163.1"/>
    </source>
</evidence>